<dbReference type="SUPFAM" id="SSF52047">
    <property type="entry name" value="RNI-like"/>
    <property type="match status" value="1"/>
</dbReference>
<dbReference type="InParanoid" id="A0A369JJI8"/>
<evidence type="ECO:0000313" key="3">
    <source>
        <dbReference type="Proteomes" id="UP000076154"/>
    </source>
</evidence>
<name>A0A369JJI8_HYPMA</name>
<reference evidence="2" key="1">
    <citation type="submission" date="2018-04" db="EMBL/GenBank/DDBJ databases">
        <title>Whole genome sequencing of Hypsizygus marmoreus.</title>
        <authorList>
            <person name="Choi I.-G."/>
            <person name="Min B."/>
            <person name="Kim J.-G."/>
            <person name="Kim S."/>
            <person name="Oh Y.-L."/>
            <person name="Kong W.-S."/>
            <person name="Park H."/>
            <person name="Jeong J."/>
            <person name="Song E.-S."/>
        </authorList>
    </citation>
    <scope>NUCLEOTIDE SEQUENCE [LARGE SCALE GENOMIC DNA]</scope>
    <source>
        <strain evidence="2">51987-8</strain>
    </source>
</reference>
<feature type="compositionally biased region" description="Basic and acidic residues" evidence="1">
    <location>
        <begin position="287"/>
        <end position="300"/>
    </location>
</feature>
<dbReference type="Proteomes" id="UP000076154">
    <property type="component" value="Unassembled WGS sequence"/>
</dbReference>
<dbReference type="Gene3D" id="3.80.10.10">
    <property type="entry name" value="Ribonuclease Inhibitor"/>
    <property type="match status" value="1"/>
</dbReference>
<proteinExistence type="predicted"/>
<accession>A0A369JJI8</accession>
<dbReference type="AlphaFoldDB" id="A0A369JJI8"/>
<keyword evidence="3" id="KW-1185">Reference proteome</keyword>
<evidence type="ECO:0000256" key="1">
    <source>
        <dbReference type="SAM" id="MobiDB-lite"/>
    </source>
</evidence>
<comment type="caution">
    <text evidence="2">The sequence shown here is derived from an EMBL/GenBank/DDBJ whole genome shotgun (WGS) entry which is preliminary data.</text>
</comment>
<dbReference type="InterPro" id="IPR032675">
    <property type="entry name" value="LRR_dom_sf"/>
</dbReference>
<evidence type="ECO:0000313" key="2">
    <source>
        <dbReference type="EMBL" id="RDB19564.1"/>
    </source>
</evidence>
<dbReference type="OrthoDB" id="2940962at2759"/>
<sequence>MPKVDAKIESETSFSISAQAEIKKYTSTLNGEKGSALRELEISFSTVDKNHPSNRGPLIAALLKRTPNLTKLTLNFSGPLNTYENCLGDALLEALCNLKDMQDFSHRRTTSARTDFGLLTLLKLVSSWPKLREVYISGDTCNVYGKDADFAALPPATCQLESVTFERCMSNYEMLAPMFAGSSQSLHSFEAWAMGHKEIDHIFLNVLPAIERIKIGGCDHPSPKFIIEHLSHAPKLSYISIGGNEDCNGVVRSAFAKALSEPDTFPALHTLAYPGKTGTYKTGRGPNVREHKHENPGEDELVKAARERNIRVYIADNLEYKVEGAQRRAGFAAMGRRGWY</sequence>
<feature type="region of interest" description="Disordered" evidence="1">
    <location>
        <begin position="279"/>
        <end position="300"/>
    </location>
</feature>
<protein>
    <submittedName>
        <fullName evidence="2">Uncharacterized protein</fullName>
    </submittedName>
</protein>
<organism evidence="2 3">
    <name type="scientific">Hypsizygus marmoreus</name>
    <name type="common">White beech mushroom</name>
    <name type="synonym">Agaricus marmoreus</name>
    <dbReference type="NCBI Taxonomy" id="39966"/>
    <lineage>
        <taxon>Eukaryota</taxon>
        <taxon>Fungi</taxon>
        <taxon>Dikarya</taxon>
        <taxon>Basidiomycota</taxon>
        <taxon>Agaricomycotina</taxon>
        <taxon>Agaricomycetes</taxon>
        <taxon>Agaricomycetidae</taxon>
        <taxon>Agaricales</taxon>
        <taxon>Tricholomatineae</taxon>
        <taxon>Lyophyllaceae</taxon>
        <taxon>Hypsizygus</taxon>
    </lineage>
</organism>
<gene>
    <name evidence="2" type="ORF">Hypma_013372</name>
</gene>
<dbReference type="EMBL" id="LUEZ02000079">
    <property type="protein sequence ID" value="RDB19564.1"/>
    <property type="molecule type" value="Genomic_DNA"/>
</dbReference>